<name>A0A5C2HD08_9BACT</name>
<protein>
    <submittedName>
        <fullName evidence="1">Uncharacterized protein</fullName>
    </submittedName>
</protein>
<gene>
    <name evidence="1" type="ORF">APORC_1241</name>
</gene>
<proteinExistence type="predicted"/>
<dbReference type="RefSeq" id="WP_066387485.1">
    <property type="nucleotide sequence ID" value="NZ_CP036246.2"/>
</dbReference>
<sequence>MDNYNKLQDQLKIYDPIKTTSVFSSLLLNPKYHYHQYTFEMIIKYSLSFCKGSQTPTRELINNIYNEIHNNVSMMEDPVEDIFVSKLWFDDKSYKVQSGLWEGGIHSTQIILKVLEHLPNENFFLKIKKQIKSILEVSNIIIEKNGITCNELLNTSPVETIDDEDLVNIEELINNVKITYANFNLPLLQESSFSTLFNETLGNCILERNPFYIVQNNVYLLLPTAIIASIRRIVIEFFITYDKKDLFIDYYGQILSEELYKTRIFGKFDGMPIKFYKKEGISTFRFSENTLQFDKNYFFHFIFVLDTLENLENSWFDGFAKDEKYKVSDFIDSRIENAKQNILDKDIYNKGCSFIVPCGVGRGFVLSSKFKVNDNWFCESISNHDLITISNDLDCFPNLIWRIVEAQYKLKKDGTQILNFNGFLNLYGYVKENNYSIFVNESFDEEVSTQPFNMITIGSDYNAYIREKVALDTDYREVIDMDGKTIIVRKGFASSFFSTNIKYNLYIPEKFDQKTFIAIYINYGYEIWLKQTIDSKYDFTLQFKLFDALITWFSKMMSILNNYNIQIDKNLKLWNVEFTLIEDLSHLEKNIDKVDIFNSFNNTYNNSILDTKFNINMLKGFMFEENYSEQSMVNAFLNYLSLDPKSIDILLKEIFINKDARLFHFFKAHKYREHFDISEKKPISIHQIDEQIIKLNLGWSCRKREEGNIVEGIDECTKYLNSLMDVVWKNLQSKLKIIEREELIKKLLINYEYSDKEKDIWGITFKSNLAFQEDKNNLYKVAINKIGEYNAISLSSRLVIEMAICECSVNCGKSVSKLDIQELLSLASFMHLIGGLSEAIKYEAITPRIVISSFGDILFEQSFNEMIMHKFGYMANQKILDYESTKYSEKFKEKEYTKETNHLFEKEFMESYIDEFGYTIDDARLFLDFLEDYGLKINKLVYSITYNELIEQFDEYNKEVFIKILDSLIIHMRKDWTSIPKPFKSTDWQPWKFRRRYSIIMKPIIEIDSFEGTLIISPELVRRGYINLTRNIHEGHLESNQFQSKKMQKWIGNLVKEKGLSFNTKVKDKFIELGFNAREEIKLTEIFNKKIIEDFGDIDVFAWSEEKNIVYAIECKDLEMAKTQSEIARQLYEFKGQIRKVNNKDKKDRLYKHYLRYEELKKNLESVIRFTKVDKDFQLKALVVFSNIVPMNFDANRNFIDEISFISYEEINENIELE</sequence>
<dbReference type="AlphaFoldDB" id="A0A5C2HD08"/>
<reference evidence="1 2" key="1">
    <citation type="submission" date="2019-09" db="EMBL/GenBank/DDBJ databases">
        <title>Complete genome sequencing of four Arcobacter species reveals a diverse suite of mobile elements.</title>
        <authorList>
            <person name="Miller W.G."/>
            <person name="Yee E."/>
            <person name="Bono J.L."/>
        </authorList>
    </citation>
    <scope>NUCLEOTIDE SEQUENCE [LARGE SCALE GENOMIC DNA]</scope>
    <source>
        <strain evidence="1 2">CCUG 56899</strain>
    </source>
</reference>
<evidence type="ECO:0000313" key="1">
    <source>
        <dbReference type="EMBL" id="QEP40836.1"/>
    </source>
</evidence>
<reference evidence="1 2" key="2">
    <citation type="submission" date="2019-09" db="EMBL/GenBank/DDBJ databases">
        <title>Taxonomic note: a critical rebuttal of the proposed division of the genus Arcobacter into six genera, emended descriptions of Arcobacter anaerophilus and the genus Arcobacter, and an assessment of genus-level boundaries for Epsilonproteobacteria using in silico genomic comparator tools.</title>
        <authorList>
            <person name="On S.L.W."/>
            <person name="Miller W.G."/>
            <person name="Biggs P."/>
            <person name="Cornelius A."/>
            <person name="Vandamme P."/>
        </authorList>
    </citation>
    <scope>NUCLEOTIDE SEQUENCE [LARGE SCALE GENOMIC DNA]</scope>
    <source>
        <strain evidence="1 2">CCUG 56899</strain>
    </source>
</reference>
<dbReference type="KEGG" id="apoc:APORC_1241"/>
<accession>A0A5C2HD08</accession>
<dbReference type="Proteomes" id="UP000322644">
    <property type="component" value="Chromosome"/>
</dbReference>
<evidence type="ECO:0000313" key="2">
    <source>
        <dbReference type="Proteomes" id="UP000322644"/>
    </source>
</evidence>
<organism evidence="1 2">
    <name type="scientific">Arcobacter porcinus</name>
    <dbReference type="NCBI Taxonomy" id="1935204"/>
    <lineage>
        <taxon>Bacteria</taxon>
        <taxon>Pseudomonadati</taxon>
        <taxon>Campylobacterota</taxon>
        <taxon>Epsilonproteobacteria</taxon>
        <taxon>Campylobacterales</taxon>
        <taxon>Arcobacteraceae</taxon>
        <taxon>Arcobacter</taxon>
    </lineage>
</organism>
<dbReference type="EMBL" id="CP036246">
    <property type="protein sequence ID" value="QEP40836.1"/>
    <property type="molecule type" value="Genomic_DNA"/>
</dbReference>